<evidence type="ECO:0000313" key="2">
    <source>
        <dbReference type="EMBL" id="KAL2092872.1"/>
    </source>
</evidence>
<accession>A0ABD1K173</accession>
<evidence type="ECO:0000256" key="1">
    <source>
        <dbReference type="SAM" id="MobiDB-lite"/>
    </source>
</evidence>
<comment type="caution">
    <text evidence="2">The sequence shown here is derived from an EMBL/GenBank/DDBJ whole genome shotgun (WGS) entry which is preliminary data.</text>
</comment>
<gene>
    <name evidence="2" type="ORF">ACEWY4_012670</name>
</gene>
<reference evidence="2 3" key="1">
    <citation type="submission" date="2024-09" db="EMBL/GenBank/DDBJ databases">
        <title>A chromosome-level genome assembly of Gray's grenadier anchovy, Coilia grayii.</title>
        <authorList>
            <person name="Fu Z."/>
        </authorList>
    </citation>
    <scope>NUCLEOTIDE SEQUENCE [LARGE SCALE GENOMIC DNA]</scope>
    <source>
        <strain evidence="2">G4</strain>
        <tissue evidence="2">Muscle</tissue>
    </source>
</reference>
<dbReference type="PANTHER" id="PTHR41404">
    <property type="entry name" value="SHIELDIN COMPLEX SUBUNIT 3"/>
    <property type="match status" value="1"/>
</dbReference>
<name>A0ABD1K173_9TELE</name>
<evidence type="ECO:0000313" key="3">
    <source>
        <dbReference type="Proteomes" id="UP001591681"/>
    </source>
</evidence>
<organism evidence="2 3">
    <name type="scientific">Coilia grayii</name>
    <name type="common">Gray's grenadier anchovy</name>
    <dbReference type="NCBI Taxonomy" id="363190"/>
    <lineage>
        <taxon>Eukaryota</taxon>
        <taxon>Metazoa</taxon>
        <taxon>Chordata</taxon>
        <taxon>Craniata</taxon>
        <taxon>Vertebrata</taxon>
        <taxon>Euteleostomi</taxon>
        <taxon>Actinopterygii</taxon>
        <taxon>Neopterygii</taxon>
        <taxon>Teleostei</taxon>
        <taxon>Clupei</taxon>
        <taxon>Clupeiformes</taxon>
        <taxon>Clupeoidei</taxon>
        <taxon>Engraulidae</taxon>
        <taxon>Coilinae</taxon>
        <taxon>Coilia</taxon>
    </lineage>
</organism>
<dbReference type="InterPro" id="IPR039996">
    <property type="entry name" value="Shieldin_RINN1"/>
</dbReference>
<protein>
    <submittedName>
        <fullName evidence="2">Uncharacterized protein</fullName>
    </submittedName>
</protein>
<dbReference type="Proteomes" id="UP001591681">
    <property type="component" value="Unassembled WGS sequence"/>
</dbReference>
<sequence>MDVVLHYKNSNGDPGDMVMFTERALEDFPRRVLPVFAPWFPTHKDRYLPIRPLKTPPIIRTEDIKALPSNPPSSKPCSEPLPTHVSRGNETLREKSQETLLQLEGERDSVGDTSRHKCEYKFRRSWSVFAPGVNFSKNTKTFSKQFQKVIEKHSLQLHQRAKWIIGQVNCEPSHIESVWAKLTRAVRHSKLPTCNANFQRSIAQIWVFCDVIYSEHIGNFLKAEFYLNGQIRLAVHKHGNIFSC</sequence>
<dbReference type="CDD" id="cd22293">
    <property type="entry name" value="RBD_SHLD3_N"/>
    <property type="match status" value="1"/>
</dbReference>
<dbReference type="EMBL" id="JBHFQA010000010">
    <property type="protein sequence ID" value="KAL2092872.1"/>
    <property type="molecule type" value="Genomic_DNA"/>
</dbReference>
<dbReference type="AlphaFoldDB" id="A0ABD1K173"/>
<dbReference type="PANTHER" id="PTHR41404:SF1">
    <property type="entry name" value="SHIELDIN COMPLEX SUBUNIT 3"/>
    <property type="match status" value="1"/>
</dbReference>
<proteinExistence type="predicted"/>
<feature type="region of interest" description="Disordered" evidence="1">
    <location>
        <begin position="68"/>
        <end position="94"/>
    </location>
</feature>
<keyword evidence="3" id="KW-1185">Reference proteome</keyword>